<feature type="region of interest" description="Disordered" evidence="1">
    <location>
        <begin position="1"/>
        <end position="54"/>
    </location>
</feature>
<gene>
    <name evidence="2" type="ORF">METZ01_LOCUS297398</name>
</gene>
<organism evidence="2">
    <name type="scientific">marine metagenome</name>
    <dbReference type="NCBI Taxonomy" id="408172"/>
    <lineage>
        <taxon>unclassified sequences</taxon>
        <taxon>metagenomes</taxon>
        <taxon>ecological metagenomes</taxon>
    </lineage>
</organism>
<feature type="compositionally biased region" description="Basic residues" evidence="1">
    <location>
        <begin position="28"/>
        <end position="45"/>
    </location>
</feature>
<accession>A0A382M682</accession>
<dbReference type="EMBL" id="UINC01091629">
    <property type="protein sequence ID" value="SVC44544.1"/>
    <property type="molecule type" value="Genomic_DNA"/>
</dbReference>
<evidence type="ECO:0000313" key="2">
    <source>
        <dbReference type="EMBL" id="SVC44544.1"/>
    </source>
</evidence>
<proteinExistence type="predicted"/>
<evidence type="ECO:0000256" key="1">
    <source>
        <dbReference type="SAM" id="MobiDB-lite"/>
    </source>
</evidence>
<dbReference type="Gene3D" id="3.40.50.300">
    <property type="entry name" value="P-loop containing nucleotide triphosphate hydrolases"/>
    <property type="match status" value="1"/>
</dbReference>
<reference evidence="2" key="1">
    <citation type="submission" date="2018-05" db="EMBL/GenBank/DDBJ databases">
        <authorList>
            <person name="Lanie J.A."/>
            <person name="Ng W.-L."/>
            <person name="Kazmierczak K.M."/>
            <person name="Andrzejewski T.M."/>
            <person name="Davidsen T.M."/>
            <person name="Wayne K.J."/>
            <person name="Tettelin H."/>
            <person name="Glass J.I."/>
            <person name="Rusch D."/>
            <person name="Podicherti R."/>
            <person name="Tsui H.-C.T."/>
            <person name="Winkler M.E."/>
        </authorList>
    </citation>
    <scope>NUCLEOTIDE SEQUENCE</scope>
</reference>
<dbReference type="InterPro" id="IPR027417">
    <property type="entry name" value="P-loop_NTPase"/>
</dbReference>
<dbReference type="Pfam" id="PF03237">
    <property type="entry name" value="Terminase_6N"/>
    <property type="match status" value="1"/>
</dbReference>
<sequence length="231" mass="26338">MEQTQVKKGGRPKLKPGEKGQYNVSRKQQAKLRVQKKETKARRKKSEATVKKIKQTIAKPSGSKIIEQETLDAAPKAVRDLVEDTSEIIFKPNDGPQTDFLASPERDVFYGGAAGGGKSYALIADLLRYCDNPNHRALVIRRTLDELTELINKSREFYPKAFPGAVFREAKSMWQFPSGATAWFSYLDKDKDVSRYQGQSFTWIGIDEITHYPTPYVWEYLRSRLRTTDPS</sequence>
<feature type="non-terminal residue" evidence="2">
    <location>
        <position position="231"/>
    </location>
</feature>
<dbReference type="AlphaFoldDB" id="A0A382M682"/>
<name>A0A382M682_9ZZZZ</name>
<protein>
    <submittedName>
        <fullName evidence="2">Uncharacterized protein</fullName>
    </submittedName>
</protein>